<evidence type="ECO:0000256" key="3">
    <source>
        <dbReference type="ARBA" id="ARBA00023125"/>
    </source>
</evidence>
<evidence type="ECO:0000256" key="5">
    <source>
        <dbReference type="PROSITE-ProRule" id="PRU00335"/>
    </source>
</evidence>
<dbReference type="InterPro" id="IPR001647">
    <property type="entry name" value="HTH_TetR"/>
</dbReference>
<dbReference type="GO" id="GO:0000976">
    <property type="term" value="F:transcription cis-regulatory region binding"/>
    <property type="evidence" value="ECO:0007669"/>
    <property type="project" value="TreeGrafter"/>
</dbReference>
<dbReference type="InterPro" id="IPR004111">
    <property type="entry name" value="Repressor_TetR_C"/>
</dbReference>
<evidence type="ECO:0000259" key="6">
    <source>
        <dbReference type="PROSITE" id="PS50977"/>
    </source>
</evidence>
<dbReference type="GO" id="GO:0046677">
    <property type="term" value="P:response to antibiotic"/>
    <property type="evidence" value="ECO:0007669"/>
    <property type="project" value="InterPro"/>
</dbReference>
<dbReference type="GO" id="GO:0045892">
    <property type="term" value="P:negative regulation of DNA-templated transcription"/>
    <property type="evidence" value="ECO:0007669"/>
    <property type="project" value="InterPro"/>
</dbReference>
<name>A0A5B8M2G1_9MICO</name>
<dbReference type="GO" id="GO:0003700">
    <property type="term" value="F:DNA-binding transcription factor activity"/>
    <property type="evidence" value="ECO:0007669"/>
    <property type="project" value="TreeGrafter"/>
</dbReference>
<dbReference type="InterPro" id="IPR009057">
    <property type="entry name" value="Homeodomain-like_sf"/>
</dbReference>
<dbReference type="KEGG" id="huw:FPZ11_05425"/>
<evidence type="ECO:0000256" key="2">
    <source>
        <dbReference type="ARBA" id="ARBA00023015"/>
    </source>
</evidence>
<keyword evidence="2" id="KW-0805">Transcription regulation</keyword>
<dbReference type="InterPro" id="IPR003012">
    <property type="entry name" value="Tet_transcr_reg_TetR"/>
</dbReference>
<dbReference type="AlphaFoldDB" id="A0A5B8M2G1"/>
<dbReference type="RefSeq" id="WP_146319022.1">
    <property type="nucleotide sequence ID" value="NZ_CP042305.1"/>
</dbReference>
<dbReference type="InterPro" id="IPR050109">
    <property type="entry name" value="HTH-type_TetR-like_transc_reg"/>
</dbReference>
<sequence>MTRRSPGVSAGLSRDGILAAALAIADAEGLRRLTMRRLADSLGVEPMSIYGHVPDKTALLDGLVEAVLSLAADLDLADDAPWQEGVRGFAEGLRDAVRAHPGVHSLLLTTQGETERNLAAVEKALETLGRAGFTLPLAVSLLRTVTEFTVAHAISDSATDGGGHRPESAMAEHPLASAATATDSFDAFTIGLTAILVGFDALRRGVGGAAAPQEPAPRAAQALG</sequence>
<dbReference type="Proteomes" id="UP000320216">
    <property type="component" value="Chromosome"/>
</dbReference>
<dbReference type="Pfam" id="PF02909">
    <property type="entry name" value="TetR_C_1"/>
    <property type="match status" value="1"/>
</dbReference>
<protein>
    <submittedName>
        <fullName evidence="7">TetR family transcriptional regulator</fullName>
    </submittedName>
</protein>
<dbReference type="EMBL" id="CP042305">
    <property type="protein sequence ID" value="QDZ14281.1"/>
    <property type="molecule type" value="Genomic_DNA"/>
</dbReference>
<dbReference type="InterPro" id="IPR036271">
    <property type="entry name" value="Tet_transcr_reg_TetR-rel_C_sf"/>
</dbReference>
<organism evidence="7 8">
    <name type="scientific">Humibacter ginsenosidimutans</name>
    <dbReference type="NCBI Taxonomy" id="2599293"/>
    <lineage>
        <taxon>Bacteria</taxon>
        <taxon>Bacillati</taxon>
        <taxon>Actinomycetota</taxon>
        <taxon>Actinomycetes</taxon>
        <taxon>Micrococcales</taxon>
        <taxon>Microbacteriaceae</taxon>
        <taxon>Humibacter</taxon>
    </lineage>
</organism>
<keyword evidence="1" id="KW-0678">Repressor</keyword>
<dbReference type="PRINTS" id="PR00400">
    <property type="entry name" value="TETREPRESSOR"/>
</dbReference>
<evidence type="ECO:0000256" key="4">
    <source>
        <dbReference type="ARBA" id="ARBA00023163"/>
    </source>
</evidence>
<feature type="domain" description="HTH tetR-type" evidence="6">
    <location>
        <begin position="11"/>
        <end position="71"/>
    </location>
</feature>
<dbReference type="SUPFAM" id="SSF46689">
    <property type="entry name" value="Homeodomain-like"/>
    <property type="match status" value="1"/>
</dbReference>
<reference evidence="7 8" key="1">
    <citation type="submission" date="2019-07" db="EMBL/GenBank/DDBJ databases">
        <title>Full genome sequence of Humibacter sp. WJ7-1.</title>
        <authorList>
            <person name="Im W.-T."/>
        </authorList>
    </citation>
    <scope>NUCLEOTIDE SEQUENCE [LARGE SCALE GENOMIC DNA]</scope>
    <source>
        <strain evidence="7 8">WJ7-1</strain>
    </source>
</reference>
<evidence type="ECO:0000256" key="1">
    <source>
        <dbReference type="ARBA" id="ARBA00022491"/>
    </source>
</evidence>
<dbReference type="Gene3D" id="1.10.357.10">
    <property type="entry name" value="Tetracycline Repressor, domain 2"/>
    <property type="match status" value="1"/>
</dbReference>
<keyword evidence="8" id="KW-1185">Reference proteome</keyword>
<evidence type="ECO:0000313" key="8">
    <source>
        <dbReference type="Proteomes" id="UP000320216"/>
    </source>
</evidence>
<dbReference type="PANTHER" id="PTHR30055:SF151">
    <property type="entry name" value="TRANSCRIPTIONAL REGULATORY PROTEIN"/>
    <property type="match status" value="1"/>
</dbReference>
<keyword evidence="4" id="KW-0804">Transcription</keyword>
<dbReference type="Pfam" id="PF00440">
    <property type="entry name" value="TetR_N"/>
    <property type="match status" value="1"/>
</dbReference>
<accession>A0A5B8M2G1</accession>
<dbReference type="SUPFAM" id="SSF48498">
    <property type="entry name" value="Tetracyclin repressor-like, C-terminal domain"/>
    <property type="match status" value="1"/>
</dbReference>
<gene>
    <name evidence="7" type="ORF">FPZ11_05425</name>
</gene>
<keyword evidence="3 5" id="KW-0238">DNA-binding</keyword>
<feature type="DNA-binding region" description="H-T-H motif" evidence="5">
    <location>
        <begin position="34"/>
        <end position="53"/>
    </location>
</feature>
<proteinExistence type="predicted"/>
<evidence type="ECO:0000313" key="7">
    <source>
        <dbReference type="EMBL" id="QDZ14281.1"/>
    </source>
</evidence>
<dbReference type="PROSITE" id="PS50977">
    <property type="entry name" value="HTH_TETR_2"/>
    <property type="match status" value="1"/>
</dbReference>
<dbReference type="OrthoDB" id="329481at2"/>
<dbReference type="PANTHER" id="PTHR30055">
    <property type="entry name" value="HTH-TYPE TRANSCRIPTIONAL REGULATOR RUTR"/>
    <property type="match status" value="1"/>
</dbReference>